<evidence type="ECO:0000256" key="1">
    <source>
        <dbReference type="SAM" id="MobiDB-lite"/>
    </source>
</evidence>
<feature type="region of interest" description="Disordered" evidence="1">
    <location>
        <begin position="81"/>
        <end position="100"/>
    </location>
</feature>
<proteinExistence type="predicted"/>
<protein>
    <submittedName>
        <fullName evidence="2">Uncharacterized protein</fullName>
    </submittedName>
</protein>
<dbReference type="AlphaFoldDB" id="A0AAD4WGD6"/>
<accession>A0AAD4WGD6</accession>
<dbReference type="Proteomes" id="UP001054821">
    <property type="component" value="Chromosome 2"/>
</dbReference>
<sequence length="205" mass="21357">MASFFPRFLKIFPCRQLSLLPRWIWTAPATLVVPRSSPAVAVELAAAISSVFTDFAPSCSPSSGEQFRHIEMSDLITRRRAVSTTQGSEPPTQPTAAATAAASVATAPALMDHLAVGPAGSQAPASSASSVAQLLAPGGVISPPAPPTPHPLMRRGHSQTTLRPKVPLPKVPNSPFPVEDSTPPPSKLNPVVDINTLVSSVGTDF</sequence>
<reference evidence="2 3" key="1">
    <citation type="journal article" date="2022" name="G3 (Bethesda)">
        <title>Whole-genome sequence and methylome profiling of the almond [Prunus dulcis (Mill.) D.A. Webb] cultivar 'Nonpareil'.</title>
        <authorList>
            <person name="D'Amico-Willman K.M."/>
            <person name="Ouma W.Z."/>
            <person name="Meulia T."/>
            <person name="Sideli G.M."/>
            <person name="Gradziel T.M."/>
            <person name="Fresnedo-Ramirez J."/>
        </authorList>
    </citation>
    <scope>NUCLEOTIDE SEQUENCE [LARGE SCALE GENOMIC DNA]</scope>
    <source>
        <strain evidence="2">Clone GOH B32 T37-40</strain>
    </source>
</reference>
<keyword evidence="3" id="KW-1185">Reference proteome</keyword>
<feature type="compositionally biased region" description="Pro residues" evidence="1">
    <location>
        <begin position="166"/>
        <end position="175"/>
    </location>
</feature>
<dbReference type="EMBL" id="JAJFAZ020000002">
    <property type="protein sequence ID" value="KAI5342854.1"/>
    <property type="molecule type" value="Genomic_DNA"/>
</dbReference>
<comment type="caution">
    <text evidence="2">The sequence shown here is derived from an EMBL/GenBank/DDBJ whole genome shotgun (WGS) entry which is preliminary data.</text>
</comment>
<evidence type="ECO:0000313" key="2">
    <source>
        <dbReference type="EMBL" id="KAI5342854.1"/>
    </source>
</evidence>
<name>A0AAD4WGD6_PRUDU</name>
<evidence type="ECO:0000313" key="3">
    <source>
        <dbReference type="Proteomes" id="UP001054821"/>
    </source>
</evidence>
<feature type="region of interest" description="Disordered" evidence="1">
    <location>
        <begin position="137"/>
        <end position="189"/>
    </location>
</feature>
<organism evidence="2 3">
    <name type="scientific">Prunus dulcis</name>
    <name type="common">Almond</name>
    <name type="synonym">Amygdalus dulcis</name>
    <dbReference type="NCBI Taxonomy" id="3755"/>
    <lineage>
        <taxon>Eukaryota</taxon>
        <taxon>Viridiplantae</taxon>
        <taxon>Streptophyta</taxon>
        <taxon>Embryophyta</taxon>
        <taxon>Tracheophyta</taxon>
        <taxon>Spermatophyta</taxon>
        <taxon>Magnoliopsida</taxon>
        <taxon>eudicotyledons</taxon>
        <taxon>Gunneridae</taxon>
        <taxon>Pentapetalae</taxon>
        <taxon>rosids</taxon>
        <taxon>fabids</taxon>
        <taxon>Rosales</taxon>
        <taxon>Rosaceae</taxon>
        <taxon>Amygdaloideae</taxon>
        <taxon>Amygdaleae</taxon>
        <taxon>Prunus</taxon>
    </lineage>
</organism>
<gene>
    <name evidence="2" type="ORF">L3X38_010730</name>
</gene>